<dbReference type="Gene3D" id="3.40.50.720">
    <property type="entry name" value="NAD(P)-binding Rossmann-like Domain"/>
    <property type="match status" value="1"/>
</dbReference>
<keyword evidence="4" id="KW-1185">Reference proteome</keyword>
<protein>
    <recommendedName>
        <fullName evidence="5">NAD(P)-binding protein</fullName>
    </recommendedName>
</protein>
<dbReference type="Pfam" id="PF00106">
    <property type="entry name" value="adh_short"/>
    <property type="match status" value="1"/>
</dbReference>
<evidence type="ECO:0000313" key="3">
    <source>
        <dbReference type="EMBL" id="RUS28586.1"/>
    </source>
</evidence>
<accession>A0A433QFL9</accession>
<comment type="similarity">
    <text evidence="1">Belongs to the short-chain dehydrogenases/reductases (SDR) family.</text>
</comment>
<evidence type="ECO:0000256" key="2">
    <source>
        <dbReference type="ARBA" id="ARBA00023002"/>
    </source>
</evidence>
<organism evidence="3 4">
    <name type="scientific">Jimgerdemannia flammicorona</name>
    <dbReference type="NCBI Taxonomy" id="994334"/>
    <lineage>
        <taxon>Eukaryota</taxon>
        <taxon>Fungi</taxon>
        <taxon>Fungi incertae sedis</taxon>
        <taxon>Mucoromycota</taxon>
        <taxon>Mucoromycotina</taxon>
        <taxon>Endogonomycetes</taxon>
        <taxon>Endogonales</taxon>
        <taxon>Endogonaceae</taxon>
        <taxon>Jimgerdemannia</taxon>
    </lineage>
</organism>
<dbReference type="PANTHER" id="PTHR44229">
    <property type="entry name" value="15-HYDROXYPROSTAGLANDIN DEHYDROGENASE [NAD(+)]"/>
    <property type="match status" value="1"/>
</dbReference>
<dbReference type="SUPFAM" id="SSF51735">
    <property type="entry name" value="NAD(P)-binding Rossmann-fold domains"/>
    <property type="match status" value="1"/>
</dbReference>
<gene>
    <name evidence="3" type="ORF">BC938DRAFT_481714</name>
</gene>
<dbReference type="Proteomes" id="UP000274822">
    <property type="component" value="Unassembled WGS sequence"/>
</dbReference>
<evidence type="ECO:0008006" key="5">
    <source>
        <dbReference type="Google" id="ProtNLM"/>
    </source>
</evidence>
<proteinExistence type="inferred from homology"/>
<sequence>MNPPHQSSFAPPKISSLPEIMQYDNKVAIITGGSNGIGKALAVALVQRGAKIVIGDIDDQEGAKVVAELNAGKSSKVAIYTRCDVTSWEQNKALFELTAREFGGVDFVILNAGIAESTPTLVSNNEVDVFRTLEVNIGGVIKGTKLGLLYLKKRGGGSIINVASMAGLYPNSWVNLVIEFYSLHLPTNWPLILSSHSSTSQLLADLCREQARRRRVHAKHESHEAGLLIRVSPKHYFNPLMVVVERNSLSLLGCIIDTPRKVDPLLNRLMNNENFAPMETVVDAFIQFIENDKFSGDIVMCLPDGNRLVPKPKMPASTVSRAPREETAKVLSDMADRYQRILERAVEKAKL</sequence>
<name>A0A433QFL9_9FUNG</name>
<dbReference type="InterPro" id="IPR002347">
    <property type="entry name" value="SDR_fam"/>
</dbReference>
<dbReference type="PRINTS" id="PR00081">
    <property type="entry name" value="GDHRDH"/>
</dbReference>
<dbReference type="GO" id="GO:0016616">
    <property type="term" value="F:oxidoreductase activity, acting on the CH-OH group of donors, NAD or NADP as acceptor"/>
    <property type="evidence" value="ECO:0007669"/>
    <property type="project" value="TreeGrafter"/>
</dbReference>
<dbReference type="EMBL" id="RBNJ01006424">
    <property type="protein sequence ID" value="RUS28586.1"/>
    <property type="molecule type" value="Genomic_DNA"/>
</dbReference>
<reference evidence="3 4" key="1">
    <citation type="journal article" date="2018" name="New Phytol.">
        <title>Phylogenomics of Endogonaceae and evolution of mycorrhizas within Mucoromycota.</title>
        <authorList>
            <person name="Chang Y."/>
            <person name="Desiro A."/>
            <person name="Na H."/>
            <person name="Sandor L."/>
            <person name="Lipzen A."/>
            <person name="Clum A."/>
            <person name="Barry K."/>
            <person name="Grigoriev I.V."/>
            <person name="Martin F.M."/>
            <person name="Stajich J.E."/>
            <person name="Smith M.E."/>
            <person name="Bonito G."/>
            <person name="Spatafora J.W."/>
        </authorList>
    </citation>
    <scope>NUCLEOTIDE SEQUENCE [LARGE SCALE GENOMIC DNA]</scope>
    <source>
        <strain evidence="3 4">AD002</strain>
    </source>
</reference>
<evidence type="ECO:0000256" key="1">
    <source>
        <dbReference type="ARBA" id="ARBA00006484"/>
    </source>
</evidence>
<comment type="caution">
    <text evidence="3">The sequence shown here is derived from an EMBL/GenBank/DDBJ whole genome shotgun (WGS) entry which is preliminary data.</text>
</comment>
<keyword evidence="2" id="KW-0560">Oxidoreductase</keyword>
<dbReference type="PANTHER" id="PTHR44229:SF4">
    <property type="entry name" value="15-HYDROXYPROSTAGLANDIN DEHYDROGENASE [NAD(+)]"/>
    <property type="match status" value="1"/>
</dbReference>
<evidence type="ECO:0000313" key="4">
    <source>
        <dbReference type="Proteomes" id="UP000274822"/>
    </source>
</evidence>
<dbReference type="InterPro" id="IPR036291">
    <property type="entry name" value="NAD(P)-bd_dom_sf"/>
</dbReference>
<dbReference type="AlphaFoldDB" id="A0A433QFL9"/>
<dbReference type="GO" id="GO:0005737">
    <property type="term" value="C:cytoplasm"/>
    <property type="evidence" value="ECO:0007669"/>
    <property type="project" value="TreeGrafter"/>
</dbReference>